<dbReference type="EMBL" id="RJMB01000022">
    <property type="protein sequence ID" value="RNL82507.1"/>
    <property type="molecule type" value="Genomic_DNA"/>
</dbReference>
<sequence>MVDDVTIAIATAVAGTIAESVTKSGVEGVKALRRLLRDRFGDRPKAREALEAARDDDGEDATLVRELATHIEEVRAQDPEVGRLVEELRPEFTNAQGDVHNTIVGEVSGTAVQARDIEGGLNIGR</sequence>
<proteinExistence type="predicted"/>
<dbReference type="RefSeq" id="WP_123202713.1">
    <property type="nucleotide sequence ID" value="NZ_RJMB01000022.1"/>
</dbReference>
<dbReference type="OrthoDB" id="3430332at2"/>
<keyword evidence="2" id="KW-1185">Reference proteome</keyword>
<dbReference type="AlphaFoldDB" id="A0A3N0E3V4"/>
<organism evidence="1 2">
    <name type="scientific">Halostreptopolyspora alba</name>
    <dbReference type="NCBI Taxonomy" id="2487137"/>
    <lineage>
        <taxon>Bacteria</taxon>
        <taxon>Bacillati</taxon>
        <taxon>Actinomycetota</taxon>
        <taxon>Actinomycetes</taxon>
        <taxon>Streptosporangiales</taxon>
        <taxon>Nocardiopsidaceae</taxon>
        <taxon>Halostreptopolyspora</taxon>
    </lineage>
</organism>
<protein>
    <submittedName>
        <fullName evidence="1">Uncharacterized protein</fullName>
    </submittedName>
</protein>
<evidence type="ECO:0000313" key="1">
    <source>
        <dbReference type="EMBL" id="RNL82507.1"/>
    </source>
</evidence>
<accession>A0A3N0E3V4</accession>
<comment type="caution">
    <text evidence="1">The sequence shown here is derived from an EMBL/GenBank/DDBJ whole genome shotgun (WGS) entry which is preliminary data.</text>
</comment>
<dbReference type="Proteomes" id="UP000269198">
    <property type="component" value="Unassembled WGS sequence"/>
</dbReference>
<gene>
    <name evidence="1" type="ORF">EFW17_18660</name>
</gene>
<evidence type="ECO:0000313" key="2">
    <source>
        <dbReference type="Proteomes" id="UP000269198"/>
    </source>
</evidence>
<reference evidence="1 2" key="1">
    <citation type="submission" date="2018-11" db="EMBL/GenBank/DDBJ databases">
        <title>The genome draft of YIM 96095.</title>
        <authorList>
            <person name="Tang S.-K."/>
            <person name="Chunyu W.-X."/>
            <person name="Feng Y.-Z."/>
        </authorList>
    </citation>
    <scope>NUCLEOTIDE SEQUENCE [LARGE SCALE GENOMIC DNA]</scope>
    <source>
        <strain evidence="1 2">YIM 96095</strain>
    </source>
</reference>
<name>A0A3N0E3V4_9ACTN</name>